<dbReference type="InterPro" id="IPR001293">
    <property type="entry name" value="Znf_TRAF"/>
</dbReference>
<dbReference type="Gene3D" id="3.30.40.10">
    <property type="entry name" value="Zinc/RING finger domain, C3HC4 (zinc finger)"/>
    <property type="match status" value="2"/>
</dbReference>
<feature type="domain" description="TRAF-type" evidence="6">
    <location>
        <begin position="110"/>
        <end position="161"/>
    </location>
</feature>
<keyword evidence="2 4" id="KW-0863">Zinc-finger</keyword>
<organism evidence="7 8">
    <name type="scientific">Amphimedon queenslandica</name>
    <name type="common">Sponge</name>
    <dbReference type="NCBI Taxonomy" id="400682"/>
    <lineage>
        <taxon>Eukaryota</taxon>
        <taxon>Metazoa</taxon>
        <taxon>Porifera</taxon>
        <taxon>Demospongiae</taxon>
        <taxon>Heteroscleromorpha</taxon>
        <taxon>Haplosclerida</taxon>
        <taxon>Niphatidae</taxon>
        <taxon>Amphimedon</taxon>
    </lineage>
</organism>
<evidence type="ECO:0000256" key="3">
    <source>
        <dbReference type="ARBA" id="ARBA00022833"/>
    </source>
</evidence>
<protein>
    <recommendedName>
        <fullName evidence="6">TRAF-type domain-containing protein</fullName>
    </recommendedName>
</protein>
<feature type="coiled-coil region" evidence="5">
    <location>
        <begin position="184"/>
        <end position="262"/>
    </location>
</feature>
<dbReference type="PROSITE" id="PS50145">
    <property type="entry name" value="ZF_TRAF"/>
    <property type="match status" value="1"/>
</dbReference>
<dbReference type="InterPro" id="IPR013083">
    <property type="entry name" value="Znf_RING/FYVE/PHD"/>
</dbReference>
<name>A0AAN0IRG4_AMPQE</name>
<dbReference type="Gene3D" id="1.20.5.1700">
    <property type="match status" value="1"/>
</dbReference>
<dbReference type="SUPFAM" id="SSF49599">
    <property type="entry name" value="TRAF domain-like"/>
    <property type="match status" value="1"/>
</dbReference>
<sequence>MNKSDKMSTSDVDEEIEFVNKDLKIQVKCPICHSQMLEDVYQTGCCGKLACHTCDSRLKKDGSNCFNCREQYKSHPDKNARGLIQDLKMHCPNAKKGCKWIGEVRDRKNHIKKGERDGDKVCKFEVIECCYGCKRKDTRKNMDKHEPDCPEKPYKCQYCKETIKQKDEESHMKSEVPKHLECAFDKFTQEIQSQKKEIVNMKLEMQASESTRLVTELQNQVTELQNQETRSQKENRASQNEITQLNNRVAELEGQLQQLQARRGLFSCLFCRRPPNN</sequence>
<reference evidence="7" key="2">
    <citation type="submission" date="2024-06" db="UniProtKB">
        <authorList>
            <consortium name="EnsemblMetazoa"/>
        </authorList>
    </citation>
    <scope>IDENTIFICATION</scope>
</reference>
<dbReference type="GeneID" id="105315102"/>
<evidence type="ECO:0000313" key="8">
    <source>
        <dbReference type="Proteomes" id="UP000007879"/>
    </source>
</evidence>
<evidence type="ECO:0000256" key="4">
    <source>
        <dbReference type="PROSITE-ProRule" id="PRU00207"/>
    </source>
</evidence>
<dbReference type="KEGG" id="aqu:105315102"/>
<evidence type="ECO:0000313" key="7">
    <source>
        <dbReference type="EnsemblMetazoa" id="XP_011407918.1"/>
    </source>
</evidence>
<evidence type="ECO:0000256" key="1">
    <source>
        <dbReference type="ARBA" id="ARBA00022723"/>
    </source>
</evidence>
<keyword evidence="8" id="KW-1185">Reference proteome</keyword>
<reference evidence="8" key="1">
    <citation type="journal article" date="2010" name="Nature">
        <title>The Amphimedon queenslandica genome and the evolution of animal complexity.</title>
        <authorList>
            <person name="Srivastava M."/>
            <person name="Simakov O."/>
            <person name="Chapman J."/>
            <person name="Fahey B."/>
            <person name="Gauthier M.E."/>
            <person name="Mitros T."/>
            <person name="Richards G.S."/>
            <person name="Conaco C."/>
            <person name="Dacre M."/>
            <person name="Hellsten U."/>
            <person name="Larroux C."/>
            <person name="Putnam N.H."/>
            <person name="Stanke M."/>
            <person name="Adamska M."/>
            <person name="Darling A."/>
            <person name="Degnan S.M."/>
            <person name="Oakley T.H."/>
            <person name="Plachetzki D.C."/>
            <person name="Zhai Y."/>
            <person name="Adamski M."/>
            <person name="Calcino A."/>
            <person name="Cummins S.F."/>
            <person name="Goodstein D.M."/>
            <person name="Harris C."/>
            <person name="Jackson D.J."/>
            <person name="Leys S.P."/>
            <person name="Shu S."/>
            <person name="Woodcroft B.J."/>
            <person name="Vervoort M."/>
            <person name="Kosik K.S."/>
            <person name="Manning G."/>
            <person name="Degnan B.M."/>
            <person name="Rokhsar D.S."/>
        </authorList>
    </citation>
    <scope>NUCLEOTIDE SEQUENCE [LARGE SCALE GENOMIC DNA]</scope>
</reference>
<feature type="zinc finger region" description="TRAF-type" evidence="4">
    <location>
        <begin position="110"/>
        <end position="161"/>
    </location>
</feature>
<evidence type="ECO:0000256" key="5">
    <source>
        <dbReference type="SAM" id="Coils"/>
    </source>
</evidence>
<keyword evidence="5" id="KW-0175">Coiled coil</keyword>
<evidence type="ECO:0000256" key="2">
    <source>
        <dbReference type="ARBA" id="ARBA00022771"/>
    </source>
</evidence>
<dbReference type="AlphaFoldDB" id="A0AAN0IRG4"/>
<keyword evidence="1 4" id="KW-0479">Metal-binding</keyword>
<dbReference type="Proteomes" id="UP000007879">
    <property type="component" value="Unassembled WGS sequence"/>
</dbReference>
<dbReference type="GO" id="GO:0008270">
    <property type="term" value="F:zinc ion binding"/>
    <property type="evidence" value="ECO:0007669"/>
    <property type="project" value="UniProtKB-KW"/>
</dbReference>
<keyword evidence="3 4" id="KW-0862">Zinc</keyword>
<accession>A0AAN0IRG4</accession>
<dbReference type="EnsemblMetazoa" id="XM_011409616.1">
    <property type="protein sequence ID" value="XP_011407918.1"/>
    <property type="gene ID" value="LOC105315102"/>
</dbReference>
<proteinExistence type="predicted"/>
<dbReference type="RefSeq" id="XP_011407918.1">
    <property type="nucleotide sequence ID" value="XM_011409616.1"/>
</dbReference>
<evidence type="ECO:0000259" key="6">
    <source>
        <dbReference type="PROSITE" id="PS50145"/>
    </source>
</evidence>